<sequence>MPSITAAPDRNRSWNKMKVKLLQEKDHINVVSPSSSTAADEPDHDDSIMFYL</sequence>
<evidence type="ECO:0000313" key="1">
    <source>
        <dbReference type="EMBL" id="SDE86984.1"/>
    </source>
</evidence>
<proteinExistence type="predicted"/>
<evidence type="ECO:0000313" key="2">
    <source>
        <dbReference type="Proteomes" id="UP000198972"/>
    </source>
</evidence>
<protein>
    <submittedName>
        <fullName evidence="1">Uncharacterized protein</fullName>
    </submittedName>
</protein>
<gene>
    <name evidence="1" type="ORF">SAMN04488542_10332</name>
</gene>
<dbReference type="EMBL" id="FNBG01000003">
    <property type="protein sequence ID" value="SDE86984.1"/>
    <property type="molecule type" value="Genomic_DNA"/>
</dbReference>
<name>A0A1G7GFS7_9BACL</name>
<accession>A0A1G7GFS7</accession>
<dbReference type="RefSeq" id="WP_175471302.1">
    <property type="nucleotide sequence ID" value="NZ_FNBG01000003.1"/>
</dbReference>
<keyword evidence="2" id="KW-1185">Reference proteome</keyword>
<dbReference type="AlphaFoldDB" id="A0A1G7GFS7"/>
<dbReference type="Proteomes" id="UP000198972">
    <property type="component" value="Unassembled WGS sequence"/>
</dbReference>
<organism evidence="1 2">
    <name type="scientific">Fontibacillus panacisegetis</name>
    <dbReference type="NCBI Taxonomy" id="670482"/>
    <lineage>
        <taxon>Bacteria</taxon>
        <taxon>Bacillati</taxon>
        <taxon>Bacillota</taxon>
        <taxon>Bacilli</taxon>
        <taxon>Bacillales</taxon>
        <taxon>Paenibacillaceae</taxon>
        <taxon>Fontibacillus</taxon>
    </lineage>
</organism>
<reference evidence="1 2" key="1">
    <citation type="submission" date="2016-10" db="EMBL/GenBank/DDBJ databases">
        <authorList>
            <person name="de Groot N.N."/>
        </authorList>
    </citation>
    <scope>NUCLEOTIDE SEQUENCE [LARGE SCALE GENOMIC DNA]</scope>
    <source>
        <strain evidence="1 2">DSM 28129</strain>
    </source>
</reference>